<dbReference type="Pfam" id="PF04055">
    <property type="entry name" value="Radical_SAM"/>
    <property type="match status" value="1"/>
</dbReference>
<dbReference type="RefSeq" id="WP_165301097.1">
    <property type="nucleotide sequence ID" value="NZ_JAAKZZ010000306.1"/>
</dbReference>
<keyword evidence="4" id="KW-0949">S-adenosyl-L-methionine</keyword>
<keyword evidence="7" id="KW-0411">Iron-sulfur</keyword>
<keyword evidence="11" id="KW-1185">Reference proteome</keyword>
<dbReference type="Gene3D" id="3.80.30.20">
    <property type="entry name" value="tm_1862 like domain"/>
    <property type="match status" value="1"/>
</dbReference>
<dbReference type="SFLD" id="SFLDG01082">
    <property type="entry name" value="B12-binding_domain_containing"/>
    <property type="match status" value="1"/>
</dbReference>
<keyword evidence="2" id="KW-0489">Methyltransferase</keyword>
<dbReference type="SMART" id="SM00729">
    <property type="entry name" value="Elp3"/>
    <property type="match status" value="1"/>
</dbReference>
<dbReference type="Proteomes" id="UP000477722">
    <property type="component" value="Unassembled WGS sequence"/>
</dbReference>
<dbReference type="GO" id="GO:0031419">
    <property type="term" value="F:cobalamin binding"/>
    <property type="evidence" value="ECO:0007669"/>
    <property type="project" value="InterPro"/>
</dbReference>
<sequence>MLEQTSTETTRTTGQIAGADSGRPLDALFVNAPLRDYAERPRVNDYTLPVLGMAYIATYARHSGFNVGVLDAEAHGLGIDETVRAINHAAPRWVGMNLLAPTYELSARIASGLHSDIALMAGGHQAKAMPQRVLADPRMAGLRALVLGEGETRVAALLDDEGRRASLPGVMWRDRLLGTTAAGVAHGTDTAHLLAPDIDALPLVDRAYLPQDPYRADDGRIEANIVGSRGCPYDCGFCGAAVSANPDVKIRTRSPERIVAELETLNAEHGATAFRFVDDLFLGAARIIRPAMDTFTASRIGERYVWDATGRINVLHRADDAMLDTLARNGLREVALGIESGSDRILRAMDKRITAEMTEQVAHRLMERGVSVKGYFILGYPDEQPDDLGATVRHIHRLWDLADAQPGNFRASVFEFRPYPGTPIWQQLTADGYDPEQMLAYADVDLTDQGADESMRARDEFNFSVGIQFGGVPLPELRGTLARLAREQHHRNASPGAAA</sequence>
<name>A0A6G4X2V0_9ACTN</name>
<keyword evidence="5" id="KW-0479">Metal-binding</keyword>
<evidence type="ECO:0000256" key="6">
    <source>
        <dbReference type="ARBA" id="ARBA00023004"/>
    </source>
</evidence>
<evidence type="ECO:0000259" key="9">
    <source>
        <dbReference type="PROSITE" id="PS51918"/>
    </source>
</evidence>
<evidence type="ECO:0000313" key="10">
    <source>
        <dbReference type="EMBL" id="NGO71462.1"/>
    </source>
</evidence>
<feature type="domain" description="B12-binding" evidence="8">
    <location>
        <begin position="33"/>
        <end position="168"/>
    </location>
</feature>
<dbReference type="Pfam" id="PF02310">
    <property type="entry name" value="B12-binding"/>
    <property type="match status" value="1"/>
</dbReference>
<proteinExistence type="predicted"/>
<organism evidence="10 11">
    <name type="scientific">Streptomyces boncukensis</name>
    <dbReference type="NCBI Taxonomy" id="2711219"/>
    <lineage>
        <taxon>Bacteria</taxon>
        <taxon>Bacillati</taxon>
        <taxon>Actinomycetota</taxon>
        <taxon>Actinomycetes</taxon>
        <taxon>Kitasatosporales</taxon>
        <taxon>Streptomycetaceae</taxon>
        <taxon>Streptomyces</taxon>
    </lineage>
</organism>
<dbReference type="SFLD" id="SFLDG01123">
    <property type="entry name" value="methyltransferase_(Class_B)"/>
    <property type="match status" value="1"/>
</dbReference>
<protein>
    <submittedName>
        <fullName evidence="10">B12-binding domain-containing radical SAM protein</fullName>
    </submittedName>
</protein>
<evidence type="ECO:0000256" key="7">
    <source>
        <dbReference type="ARBA" id="ARBA00023014"/>
    </source>
</evidence>
<evidence type="ECO:0000256" key="4">
    <source>
        <dbReference type="ARBA" id="ARBA00022691"/>
    </source>
</evidence>
<evidence type="ECO:0000256" key="5">
    <source>
        <dbReference type="ARBA" id="ARBA00022723"/>
    </source>
</evidence>
<reference evidence="10 11" key="1">
    <citation type="submission" date="2020-02" db="EMBL/GenBank/DDBJ databases">
        <title>Whole-genome analyses of novel actinobacteria.</title>
        <authorList>
            <person name="Sahin N."/>
            <person name="Tatar D."/>
        </authorList>
    </citation>
    <scope>NUCLEOTIDE SEQUENCE [LARGE SCALE GENOMIC DNA]</scope>
    <source>
        <strain evidence="10 11">SB3404</strain>
    </source>
</reference>
<dbReference type="InterPro" id="IPR006158">
    <property type="entry name" value="Cobalamin-bd"/>
</dbReference>
<keyword evidence="3" id="KW-0808">Transferase</keyword>
<dbReference type="Gene3D" id="3.40.50.280">
    <property type="entry name" value="Cobalamin-binding domain"/>
    <property type="match status" value="1"/>
</dbReference>
<dbReference type="CDD" id="cd01335">
    <property type="entry name" value="Radical_SAM"/>
    <property type="match status" value="1"/>
</dbReference>
<evidence type="ECO:0000256" key="3">
    <source>
        <dbReference type="ARBA" id="ARBA00022679"/>
    </source>
</evidence>
<comment type="caution">
    <text evidence="10">The sequence shown here is derived from an EMBL/GenBank/DDBJ whole genome shotgun (WGS) entry which is preliminary data.</text>
</comment>
<gene>
    <name evidence="10" type="ORF">G5C65_24540</name>
</gene>
<evidence type="ECO:0000256" key="1">
    <source>
        <dbReference type="ARBA" id="ARBA00001966"/>
    </source>
</evidence>
<dbReference type="InterPro" id="IPR058240">
    <property type="entry name" value="rSAM_sf"/>
</dbReference>
<dbReference type="PANTHER" id="PTHR43409:SF7">
    <property type="entry name" value="BLL1977 PROTEIN"/>
    <property type="match status" value="1"/>
</dbReference>
<evidence type="ECO:0000313" key="11">
    <source>
        <dbReference type="Proteomes" id="UP000477722"/>
    </source>
</evidence>
<dbReference type="EMBL" id="JAAKZZ010000306">
    <property type="protein sequence ID" value="NGO71462.1"/>
    <property type="molecule type" value="Genomic_DNA"/>
</dbReference>
<dbReference type="SUPFAM" id="SSF102114">
    <property type="entry name" value="Radical SAM enzymes"/>
    <property type="match status" value="1"/>
</dbReference>
<dbReference type="GO" id="GO:0046872">
    <property type="term" value="F:metal ion binding"/>
    <property type="evidence" value="ECO:0007669"/>
    <property type="project" value="UniProtKB-KW"/>
</dbReference>
<dbReference type="GO" id="GO:0051539">
    <property type="term" value="F:4 iron, 4 sulfur cluster binding"/>
    <property type="evidence" value="ECO:0007669"/>
    <property type="project" value="UniProtKB-KW"/>
</dbReference>
<dbReference type="InterPro" id="IPR051198">
    <property type="entry name" value="BchE-like"/>
</dbReference>
<dbReference type="PROSITE" id="PS51332">
    <property type="entry name" value="B12_BINDING"/>
    <property type="match status" value="1"/>
</dbReference>
<dbReference type="InterPro" id="IPR007197">
    <property type="entry name" value="rSAM"/>
</dbReference>
<dbReference type="SFLD" id="SFLDS00029">
    <property type="entry name" value="Radical_SAM"/>
    <property type="match status" value="1"/>
</dbReference>
<evidence type="ECO:0000256" key="2">
    <source>
        <dbReference type="ARBA" id="ARBA00022603"/>
    </source>
</evidence>
<evidence type="ECO:0000259" key="8">
    <source>
        <dbReference type="PROSITE" id="PS51332"/>
    </source>
</evidence>
<dbReference type="InterPro" id="IPR006638">
    <property type="entry name" value="Elp3/MiaA/NifB-like_rSAM"/>
</dbReference>
<dbReference type="InterPro" id="IPR034466">
    <property type="entry name" value="Methyltransferase_Class_B"/>
</dbReference>
<dbReference type="GO" id="GO:0005829">
    <property type="term" value="C:cytosol"/>
    <property type="evidence" value="ECO:0007669"/>
    <property type="project" value="TreeGrafter"/>
</dbReference>
<dbReference type="InterPro" id="IPR023404">
    <property type="entry name" value="rSAM_horseshoe"/>
</dbReference>
<dbReference type="PROSITE" id="PS51918">
    <property type="entry name" value="RADICAL_SAM"/>
    <property type="match status" value="1"/>
</dbReference>
<accession>A0A6G4X2V0</accession>
<dbReference type="AlphaFoldDB" id="A0A6G4X2V0"/>
<feature type="domain" description="Radical SAM core" evidence="9">
    <location>
        <begin position="217"/>
        <end position="464"/>
    </location>
</feature>
<dbReference type="GO" id="GO:0003824">
    <property type="term" value="F:catalytic activity"/>
    <property type="evidence" value="ECO:0007669"/>
    <property type="project" value="InterPro"/>
</dbReference>
<comment type="cofactor">
    <cofactor evidence="1">
        <name>[4Fe-4S] cluster</name>
        <dbReference type="ChEBI" id="CHEBI:49883"/>
    </cofactor>
</comment>
<keyword evidence="6" id="KW-0408">Iron</keyword>
<dbReference type="PANTHER" id="PTHR43409">
    <property type="entry name" value="ANAEROBIC MAGNESIUM-PROTOPORPHYRIN IX MONOMETHYL ESTER CYCLASE-RELATED"/>
    <property type="match status" value="1"/>
</dbReference>